<evidence type="ECO:0000313" key="5">
    <source>
        <dbReference type="Proteomes" id="UP000629468"/>
    </source>
</evidence>
<feature type="compositionally biased region" description="Basic and acidic residues" evidence="1">
    <location>
        <begin position="348"/>
        <end position="357"/>
    </location>
</feature>
<evidence type="ECO:0000256" key="2">
    <source>
        <dbReference type="SAM" id="Phobius"/>
    </source>
</evidence>
<dbReference type="InterPro" id="IPR045340">
    <property type="entry name" value="DUF6533"/>
</dbReference>
<evidence type="ECO:0000256" key="1">
    <source>
        <dbReference type="SAM" id="MobiDB-lite"/>
    </source>
</evidence>
<protein>
    <recommendedName>
        <fullName evidence="3">DUF6533 domain-containing protein</fullName>
    </recommendedName>
</protein>
<feature type="region of interest" description="Disordered" evidence="1">
    <location>
        <begin position="331"/>
        <end position="357"/>
    </location>
</feature>
<evidence type="ECO:0000259" key="3">
    <source>
        <dbReference type="Pfam" id="PF20151"/>
    </source>
</evidence>
<proteinExistence type="predicted"/>
<sequence length="357" mass="39945">MSVQGYTQKAIVAAYSRSVSVEYTYVAAITIVIYDSLLLFHRELEYVYTGRQTVIKWIYILIKLSGIIIFGLNFVAFMIPPQTPTHLHEFRKKSVDVEGLTRCFVRQWVAGFFFEIVYSVIIKTLLVLRLRALYGNKKSVTAMLCLATAVELIGTAYAFMFTGLNMQRSIAIPAPIPGCTLRRGRHTQLYRSLTIVWITRLMSNGFELILLLYGLYQSLKEAGSYSRSGWARVRRVAPILYVFYRDGTIFYIPVCALSIFGLIATVMQLGRRFTCANWEAWLGITYYIVGTRLILNIRQAGFNISTSMLTGPQLSSLPFYLDGELTSTDGGAVTSGTSGTTSTVENSIDTKGRSGDG</sequence>
<dbReference type="EMBL" id="JABXXO010000010">
    <property type="protein sequence ID" value="KAF7768357.1"/>
    <property type="molecule type" value="Genomic_DNA"/>
</dbReference>
<gene>
    <name evidence="4" type="ORF">Agabi119p4_7600</name>
</gene>
<feature type="compositionally biased region" description="Low complexity" evidence="1">
    <location>
        <begin position="331"/>
        <end position="343"/>
    </location>
</feature>
<feature type="domain" description="DUF6533" evidence="3">
    <location>
        <begin position="23"/>
        <end position="67"/>
    </location>
</feature>
<accession>A0A8H7C7D7</accession>
<dbReference type="Proteomes" id="UP000629468">
    <property type="component" value="Unassembled WGS sequence"/>
</dbReference>
<feature type="transmembrane region" description="Helical" evidence="2">
    <location>
        <begin position="140"/>
        <end position="160"/>
    </location>
</feature>
<feature type="transmembrane region" description="Helical" evidence="2">
    <location>
        <begin position="108"/>
        <end position="128"/>
    </location>
</feature>
<keyword evidence="2" id="KW-0812">Transmembrane</keyword>
<feature type="transmembrane region" description="Helical" evidence="2">
    <location>
        <begin position="249"/>
        <end position="270"/>
    </location>
</feature>
<feature type="transmembrane region" description="Helical" evidence="2">
    <location>
        <begin position="195"/>
        <end position="216"/>
    </location>
</feature>
<feature type="transmembrane region" description="Helical" evidence="2">
    <location>
        <begin position="23"/>
        <end position="40"/>
    </location>
</feature>
<keyword evidence="2" id="KW-1133">Transmembrane helix</keyword>
<dbReference type="AlphaFoldDB" id="A0A8H7C7D7"/>
<dbReference type="Pfam" id="PF20151">
    <property type="entry name" value="DUF6533"/>
    <property type="match status" value="1"/>
</dbReference>
<evidence type="ECO:0000313" key="4">
    <source>
        <dbReference type="EMBL" id="KAF7768357.1"/>
    </source>
</evidence>
<comment type="caution">
    <text evidence="4">The sequence shown here is derived from an EMBL/GenBank/DDBJ whole genome shotgun (WGS) entry which is preliminary data.</text>
</comment>
<reference evidence="4 5" key="1">
    <citation type="journal article" name="Sci. Rep.">
        <title>Telomere-to-telomere assembled and centromere annotated genomes of the two main subspecies of the button mushroom Agaricus bisporus reveal especially polymorphic chromosome ends.</title>
        <authorList>
            <person name="Sonnenberg A.S.M."/>
            <person name="Sedaghat-Telgerd N."/>
            <person name="Lavrijssen B."/>
            <person name="Ohm R.A."/>
            <person name="Hendrickx P.M."/>
            <person name="Scholtmeijer K."/>
            <person name="Baars J.J.P."/>
            <person name="van Peer A."/>
        </authorList>
    </citation>
    <scope>NUCLEOTIDE SEQUENCE [LARGE SCALE GENOMIC DNA]</scope>
    <source>
        <strain evidence="4 5">H119_p4</strain>
    </source>
</reference>
<name>A0A8H7C7D7_AGABI</name>
<organism evidence="4 5">
    <name type="scientific">Agaricus bisporus var. burnettii</name>
    <dbReference type="NCBI Taxonomy" id="192524"/>
    <lineage>
        <taxon>Eukaryota</taxon>
        <taxon>Fungi</taxon>
        <taxon>Dikarya</taxon>
        <taxon>Basidiomycota</taxon>
        <taxon>Agaricomycotina</taxon>
        <taxon>Agaricomycetes</taxon>
        <taxon>Agaricomycetidae</taxon>
        <taxon>Agaricales</taxon>
        <taxon>Agaricineae</taxon>
        <taxon>Agaricaceae</taxon>
        <taxon>Agaricus</taxon>
    </lineage>
</organism>
<keyword evidence="2" id="KW-0472">Membrane</keyword>
<feature type="transmembrane region" description="Helical" evidence="2">
    <location>
        <begin position="60"/>
        <end position="79"/>
    </location>
</feature>